<gene>
    <name evidence="8" type="primary">MED4</name>
    <name evidence="10" type="ORF">YALI1_F01849g</name>
</gene>
<dbReference type="EMBL" id="CP017558">
    <property type="protein sequence ID" value="AOW06473.1"/>
    <property type="molecule type" value="Genomic_DNA"/>
</dbReference>
<dbReference type="GO" id="GO:0003712">
    <property type="term" value="F:transcription coregulator activity"/>
    <property type="evidence" value="ECO:0007669"/>
    <property type="project" value="InterPro"/>
</dbReference>
<dbReference type="PANTHER" id="PTHR13208:SF2">
    <property type="entry name" value="MEDIATOR OF RNA POLYMERASE II TRANSCRIPTION SUBUNIT 4"/>
    <property type="match status" value="1"/>
</dbReference>
<feature type="region of interest" description="Disordered" evidence="9">
    <location>
        <begin position="281"/>
        <end position="336"/>
    </location>
</feature>
<keyword evidence="6 8" id="KW-0539">Nucleus</keyword>
<comment type="subcellular location">
    <subcellularLocation>
        <location evidence="1 8">Nucleus</location>
    </subcellularLocation>
</comment>
<dbReference type="VEuPathDB" id="FungiDB:YALI0_F01144g"/>
<keyword evidence="4 8" id="KW-0805">Transcription regulation</keyword>
<dbReference type="Proteomes" id="UP000182444">
    <property type="component" value="Chromosome 1F"/>
</dbReference>
<feature type="region of interest" description="Disordered" evidence="9">
    <location>
        <begin position="59"/>
        <end position="85"/>
    </location>
</feature>
<dbReference type="OrthoDB" id="1929813at2759"/>
<organism evidence="10 11">
    <name type="scientific">Yarrowia lipolytica</name>
    <name type="common">Candida lipolytica</name>
    <dbReference type="NCBI Taxonomy" id="4952"/>
    <lineage>
        <taxon>Eukaryota</taxon>
        <taxon>Fungi</taxon>
        <taxon>Dikarya</taxon>
        <taxon>Ascomycota</taxon>
        <taxon>Saccharomycotina</taxon>
        <taxon>Dipodascomycetes</taxon>
        <taxon>Dipodascales</taxon>
        <taxon>Dipodascales incertae sedis</taxon>
        <taxon>Yarrowia</taxon>
    </lineage>
</organism>
<dbReference type="GO" id="GO:0006357">
    <property type="term" value="P:regulation of transcription by RNA polymerase II"/>
    <property type="evidence" value="ECO:0007669"/>
    <property type="project" value="InterPro"/>
</dbReference>
<dbReference type="GO" id="GO:0016592">
    <property type="term" value="C:mediator complex"/>
    <property type="evidence" value="ECO:0007669"/>
    <property type="project" value="InterPro"/>
</dbReference>
<dbReference type="InterPro" id="IPR019258">
    <property type="entry name" value="Mediator_Med4"/>
</dbReference>
<evidence type="ECO:0000256" key="7">
    <source>
        <dbReference type="ARBA" id="ARBA00031257"/>
    </source>
</evidence>
<keyword evidence="8" id="KW-0010">Activator</keyword>
<comment type="similarity">
    <text evidence="2 8">Belongs to the Mediator complex subunit 4 family.</text>
</comment>
<evidence type="ECO:0000256" key="6">
    <source>
        <dbReference type="ARBA" id="ARBA00023242"/>
    </source>
</evidence>
<dbReference type="GO" id="GO:0070847">
    <property type="term" value="C:core mediator complex"/>
    <property type="evidence" value="ECO:0007669"/>
    <property type="project" value="TreeGrafter"/>
</dbReference>
<sequence>MNSTPANSTPLPPLQPFTPGSSAATPAPIALTRSKPRRRLSSNVVGVSDRRRLLQMLQNVEEVSPGPDSASEAGESPSIRSQDEAHLEHLSSARICMDEDKELLIHQALPAFENTLLRFVQALSKYDFRQDLAETLMETESQFCEAVDELVEHQQAAQTIAALERVSEGLDDKIRDMIRKLAECRRELRNYQPNNENQSTLSSADLLTYATRIANFTTAPPYFRERPEHSKLPWPIEDEMRKGLLALMEVGKDKTELGELADPEKFAHTAANGVAPNGAAPVANGVAQNHNNGYAMERRLSTGYGSDNDGDTNMNGRSGLAGLDIFDDDDDDDDDD</sequence>
<dbReference type="SMR" id="A0A1H6PXV6"/>
<dbReference type="GeneID" id="2907721"/>
<evidence type="ECO:0000256" key="2">
    <source>
        <dbReference type="ARBA" id="ARBA00009626"/>
    </source>
</evidence>
<feature type="compositionally biased region" description="Acidic residues" evidence="9">
    <location>
        <begin position="325"/>
        <end position="336"/>
    </location>
</feature>
<feature type="region of interest" description="Disordered" evidence="9">
    <location>
        <begin position="1"/>
        <end position="45"/>
    </location>
</feature>
<dbReference type="VEuPathDB" id="FungiDB:YALI1_F01849g"/>
<dbReference type="OMA" id="PFQIHPN"/>
<name>A0A1H6PXV6_YARLL</name>
<dbReference type="AlphaFoldDB" id="A0A1H6PXV6"/>
<evidence type="ECO:0000313" key="10">
    <source>
        <dbReference type="EMBL" id="AOW06473.1"/>
    </source>
</evidence>
<evidence type="ECO:0000256" key="5">
    <source>
        <dbReference type="ARBA" id="ARBA00023163"/>
    </source>
</evidence>
<reference evidence="10 11" key="1">
    <citation type="journal article" date="2016" name="PLoS ONE">
        <title>Sequence Assembly of Yarrowia lipolytica Strain W29/CLIB89 Shows Transposable Element Diversity.</title>
        <authorList>
            <person name="Magnan C."/>
            <person name="Yu J."/>
            <person name="Chang I."/>
            <person name="Jahn E."/>
            <person name="Kanomata Y."/>
            <person name="Wu J."/>
            <person name="Zeller M."/>
            <person name="Oakes M."/>
            <person name="Baldi P."/>
            <person name="Sandmeyer S."/>
        </authorList>
    </citation>
    <scope>NUCLEOTIDE SEQUENCE [LARGE SCALE GENOMIC DNA]</scope>
    <source>
        <strain evidence="11">CLIB89(W29)</strain>
    </source>
</reference>
<protein>
    <recommendedName>
        <fullName evidence="3 8">Mediator of RNA polymerase II transcription subunit 4</fullName>
    </recommendedName>
    <alternativeName>
        <fullName evidence="7 8">Mediator complex subunit 4</fullName>
    </alternativeName>
</protein>
<evidence type="ECO:0000256" key="3">
    <source>
        <dbReference type="ARBA" id="ARBA00020629"/>
    </source>
</evidence>
<proteinExistence type="inferred from homology"/>
<evidence type="ECO:0000256" key="4">
    <source>
        <dbReference type="ARBA" id="ARBA00023015"/>
    </source>
</evidence>
<dbReference type="KEGG" id="yli:2907721"/>
<evidence type="ECO:0000256" key="9">
    <source>
        <dbReference type="SAM" id="MobiDB-lite"/>
    </source>
</evidence>
<dbReference type="Pfam" id="PF10018">
    <property type="entry name" value="Med4"/>
    <property type="match status" value="1"/>
</dbReference>
<keyword evidence="5 8" id="KW-0804">Transcription</keyword>
<dbReference type="eggNOG" id="ENOG502RXM0">
    <property type="taxonomic scope" value="Eukaryota"/>
</dbReference>
<comment type="function">
    <text evidence="8">Component of the Mediator complex, a coactivator involved in the regulated transcription of nearly all RNA polymerase II-dependent genes. Mediator functions as a bridge to convey information from gene-specific regulatory proteins to the basal RNA polymerase II transcription machinery. Mediator is recruited to promoters by direct interactions with regulatory proteins and serves as a scaffold for the assembly of a functional preinitiation complex with RNA polymerase II and the general transcription factors.</text>
</comment>
<evidence type="ECO:0000256" key="8">
    <source>
        <dbReference type="RuleBase" id="RU364141"/>
    </source>
</evidence>
<comment type="subunit">
    <text evidence="8">Component of the Mediator complex.</text>
</comment>
<accession>A0A1H6PXV6</accession>
<dbReference type="PANTHER" id="PTHR13208">
    <property type="entry name" value="MEDIATOR OF RNA POLYMERASE II TRANSCRIPTION SUBUNIT 4"/>
    <property type="match status" value="1"/>
</dbReference>
<dbReference type="RefSeq" id="XP_504851.1">
    <property type="nucleotide sequence ID" value="XM_504851.1"/>
</dbReference>
<evidence type="ECO:0000256" key="1">
    <source>
        <dbReference type="ARBA" id="ARBA00004123"/>
    </source>
</evidence>
<evidence type="ECO:0000313" key="11">
    <source>
        <dbReference type="Proteomes" id="UP000182444"/>
    </source>
</evidence>